<name>A0ABY4BVC5_9MICO</name>
<gene>
    <name evidence="2" type="ORF">MTO99_13345</name>
</gene>
<organism evidence="2 3">
    <name type="scientific">Agromyces larvae</name>
    <dbReference type="NCBI Taxonomy" id="2929802"/>
    <lineage>
        <taxon>Bacteria</taxon>
        <taxon>Bacillati</taxon>
        <taxon>Actinomycetota</taxon>
        <taxon>Actinomycetes</taxon>
        <taxon>Micrococcales</taxon>
        <taxon>Microbacteriaceae</taxon>
        <taxon>Agromyces</taxon>
    </lineage>
</organism>
<feature type="signal peptide" evidence="1">
    <location>
        <begin position="1"/>
        <end position="26"/>
    </location>
</feature>
<sequence length="157" mass="15960">MKKLASIITGLAIAAMTFLAPTAVYAATPEPAPTVAPLTANLTVVGPAAPEPVAVPMTGEYEYICQMPDGNSWSLQVGEPTTDCHGSYLQKYINGSMVANYHLAYGGGAAQVPPWNTGCVLAVASGVALFVFPPTGATAWVVVGGLTAAGLYVSCVA</sequence>
<keyword evidence="3" id="KW-1185">Reference proteome</keyword>
<keyword evidence="1" id="KW-0732">Signal</keyword>
<evidence type="ECO:0000313" key="2">
    <source>
        <dbReference type="EMBL" id="UOE43167.1"/>
    </source>
</evidence>
<evidence type="ECO:0008006" key="4">
    <source>
        <dbReference type="Google" id="ProtNLM"/>
    </source>
</evidence>
<feature type="chain" id="PRO_5046407190" description="Secreted protein" evidence="1">
    <location>
        <begin position="27"/>
        <end position="157"/>
    </location>
</feature>
<evidence type="ECO:0000256" key="1">
    <source>
        <dbReference type="SAM" id="SignalP"/>
    </source>
</evidence>
<proteinExistence type="predicted"/>
<reference evidence="2 3" key="1">
    <citation type="submission" date="2022-03" db="EMBL/GenBank/DDBJ databases">
        <title>Mucilaginibacter sp. isolated from the gut of Protaetia brevitarsis seulensis larvae.</title>
        <authorList>
            <person name="Won M."/>
            <person name="Kim S.-J."/>
            <person name="Kwon S.-W."/>
        </authorList>
    </citation>
    <scope>NUCLEOTIDE SEQUENCE [LARGE SCALE GENOMIC DNA]</scope>
    <source>
        <strain evidence="2 3">CFWR-12</strain>
    </source>
</reference>
<dbReference type="RefSeq" id="WP_243554131.1">
    <property type="nucleotide sequence ID" value="NZ_CP094528.1"/>
</dbReference>
<accession>A0ABY4BVC5</accession>
<protein>
    <recommendedName>
        <fullName evidence="4">Secreted protein</fullName>
    </recommendedName>
</protein>
<dbReference type="Proteomes" id="UP000832097">
    <property type="component" value="Chromosome"/>
</dbReference>
<dbReference type="EMBL" id="CP094528">
    <property type="protein sequence ID" value="UOE43167.1"/>
    <property type="molecule type" value="Genomic_DNA"/>
</dbReference>
<evidence type="ECO:0000313" key="3">
    <source>
        <dbReference type="Proteomes" id="UP000832097"/>
    </source>
</evidence>